<accession>A0A8S5UGG7</accession>
<feature type="coiled-coil region" evidence="1">
    <location>
        <begin position="110"/>
        <end position="137"/>
    </location>
</feature>
<reference evidence="2" key="1">
    <citation type="journal article" date="2021" name="Proc. Natl. Acad. Sci. U.S.A.">
        <title>A Catalog of Tens of Thousands of Viruses from Human Metagenomes Reveals Hidden Associations with Chronic Diseases.</title>
        <authorList>
            <person name="Tisza M.J."/>
            <person name="Buck C.B."/>
        </authorList>
    </citation>
    <scope>NUCLEOTIDE SEQUENCE</scope>
    <source>
        <strain evidence="2">Ctshb19</strain>
    </source>
</reference>
<evidence type="ECO:0000256" key="1">
    <source>
        <dbReference type="SAM" id="Coils"/>
    </source>
</evidence>
<dbReference type="InterPro" id="IPR057112">
    <property type="entry name" value="Phage_g100"/>
</dbReference>
<keyword evidence="1" id="KW-0175">Coiled coil</keyword>
<dbReference type="Pfam" id="PF23772">
    <property type="entry name" value="Phage_g100"/>
    <property type="match status" value="1"/>
</dbReference>
<dbReference type="EMBL" id="BK016086">
    <property type="protein sequence ID" value="DAF93583.1"/>
    <property type="molecule type" value="Genomic_DNA"/>
</dbReference>
<organism evidence="2">
    <name type="scientific">Myoviridae sp. ctshb19</name>
    <dbReference type="NCBI Taxonomy" id="2825194"/>
    <lineage>
        <taxon>Viruses</taxon>
        <taxon>Duplodnaviria</taxon>
        <taxon>Heunggongvirae</taxon>
        <taxon>Uroviricota</taxon>
        <taxon>Caudoviricetes</taxon>
    </lineage>
</organism>
<evidence type="ECO:0000313" key="2">
    <source>
        <dbReference type="EMBL" id="DAF93583.1"/>
    </source>
</evidence>
<proteinExistence type="predicted"/>
<sequence length="143" mass="17124">MAKLRLKDFRQGKTVYHAFVFPHTDPSKNVAWFDTVNILDRPKPFYSPYFSKPQWGFECTEGGLNSLRERVVWIESLISEEMLTISFHRMFRTARQAQRYCNRMERGCYTALERKRIAEAEKNFAEAEANRKQARWERRYGTE</sequence>
<name>A0A8S5UGG7_9CAUD</name>
<protein>
    <submittedName>
        <fullName evidence="2">Uncharacterized protein</fullName>
    </submittedName>
</protein>